<accession>A0A1G8ICT0</accession>
<reference evidence="4" key="1">
    <citation type="submission" date="2016-10" db="EMBL/GenBank/DDBJ databases">
        <authorList>
            <person name="Varghese N."/>
            <person name="Submissions S."/>
        </authorList>
    </citation>
    <scope>NUCLEOTIDE SEQUENCE [LARGE SCALE GENOMIC DNA]</scope>
    <source>
        <strain evidence="4">CGMCC 1.11022</strain>
    </source>
</reference>
<evidence type="ECO:0000256" key="1">
    <source>
        <dbReference type="SAM" id="MobiDB-lite"/>
    </source>
</evidence>
<keyword evidence="2" id="KW-0472">Membrane</keyword>
<gene>
    <name evidence="3" type="ORF">SAMN05428953_101333</name>
</gene>
<evidence type="ECO:0000313" key="3">
    <source>
        <dbReference type="EMBL" id="SDI16693.1"/>
    </source>
</evidence>
<protein>
    <submittedName>
        <fullName evidence="3">Uncharacterized protein</fullName>
    </submittedName>
</protein>
<name>A0A1G8ICT0_9HYPH</name>
<proteinExistence type="predicted"/>
<dbReference type="AlphaFoldDB" id="A0A1G8ICT0"/>
<feature type="transmembrane region" description="Helical" evidence="2">
    <location>
        <begin position="6"/>
        <end position="27"/>
    </location>
</feature>
<evidence type="ECO:0000313" key="4">
    <source>
        <dbReference type="Proteomes" id="UP000198894"/>
    </source>
</evidence>
<organism evidence="3 4">
    <name type="scientific">Mesorhizobium muleiense</name>
    <dbReference type="NCBI Taxonomy" id="1004279"/>
    <lineage>
        <taxon>Bacteria</taxon>
        <taxon>Pseudomonadati</taxon>
        <taxon>Pseudomonadota</taxon>
        <taxon>Alphaproteobacteria</taxon>
        <taxon>Hyphomicrobiales</taxon>
        <taxon>Phyllobacteriaceae</taxon>
        <taxon>Mesorhizobium</taxon>
    </lineage>
</organism>
<keyword evidence="2" id="KW-1133">Transmembrane helix</keyword>
<feature type="region of interest" description="Disordered" evidence="1">
    <location>
        <begin position="37"/>
        <end position="72"/>
    </location>
</feature>
<sequence>MERRNAILSLVIAAIIIVGFLIGFLYADMGWRTSPLERAQEQNQGGKAPADTSPAAGIEKNPQENTEMPDQQ</sequence>
<dbReference type="EMBL" id="FNEE01000001">
    <property type="protein sequence ID" value="SDI16693.1"/>
    <property type="molecule type" value="Genomic_DNA"/>
</dbReference>
<dbReference type="Proteomes" id="UP000198894">
    <property type="component" value="Unassembled WGS sequence"/>
</dbReference>
<keyword evidence="4" id="KW-1185">Reference proteome</keyword>
<evidence type="ECO:0000256" key="2">
    <source>
        <dbReference type="SAM" id="Phobius"/>
    </source>
</evidence>
<feature type="compositionally biased region" description="Polar residues" evidence="1">
    <location>
        <begin position="63"/>
        <end position="72"/>
    </location>
</feature>
<keyword evidence="2" id="KW-0812">Transmembrane</keyword>